<name>A0ACC3D554_9PEZI</name>
<dbReference type="EMBL" id="JAWDJW010007517">
    <property type="protein sequence ID" value="KAK3062006.1"/>
    <property type="molecule type" value="Genomic_DNA"/>
</dbReference>
<protein>
    <submittedName>
        <fullName evidence="1">Uncharacterized protein</fullName>
    </submittedName>
</protein>
<keyword evidence="2" id="KW-1185">Reference proteome</keyword>
<dbReference type="Proteomes" id="UP001186974">
    <property type="component" value="Unassembled WGS sequence"/>
</dbReference>
<gene>
    <name evidence="1" type="ORF">LTS18_005001</name>
</gene>
<sequence length="335" mass="38333">MSSQADTQSKREVRKATDTKYLYETPFDANSNPVEATLHDMVYNRDSPPNKYIIPYRRWSLVPNDPNRFYLHTDWAPHGDLEDIIHSAYQEDRKLPEPMIWYYFQAMTEAANTKKNIGVIQPSELEMVHLDIKPGNFFIGSRDSEYYSDFPIPRLGDFGLAWIGRRDDAQNPSAILDRGTPGFSAPEQYDGFALGVKMLSKTNVYQIGATIWLMMRSDRLAENPLPAWERPAYLQVPLTNYTLLKTQQLPAGGASEYSEELNNLVFHCTRKNVGDRISLADLRARLQECTDLLAMGPDFDLWHESFPGSGTAGQYKQQFAGYKRMVQDLTVNIRL</sequence>
<evidence type="ECO:0000313" key="2">
    <source>
        <dbReference type="Proteomes" id="UP001186974"/>
    </source>
</evidence>
<accession>A0ACC3D554</accession>
<comment type="caution">
    <text evidence="1">The sequence shown here is derived from an EMBL/GenBank/DDBJ whole genome shotgun (WGS) entry which is preliminary data.</text>
</comment>
<reference evidence="1" key="1">
    <citation type="submission" date="2024-09" db="EMBL/GenBank/DDBJ databases">
        <title>Black Yeasts Isolated from many extreme environments.</title>
        <authorList>
            <person name="Coleine C."/>
            <person name="Stajich J.E."/>
            <person name="Selbmann L."/>
        </authorList>
    </citation>
    <scope>NUCLEOTIDE SEQUENCE</scope>
    <source>
        <strain evidence="1">CCFEE 5737</strain>
    </source>
</reference>
<proteinExistence type="predicted"/>
<evidence type="ECO:0000313" key="1">
    <source>
        <dbReference type="EMBL" id="KAK3062006.1"/>
    </source>
</evidence>
<organism evidence="1 2">
    <name type="scientific">Coniosporium uncinatum</name>
    <dbReference type="NCBI Taxonomy" id="93489"/>
    <lineage>
        <taxon>Eukaryota</taxon>
        <taxon>Fungi</taxon>
        <taxon>Dikarya</taxon>
        <taxon>Ascomycota</taxon>
        <taxon>Pezizomycotina</taxon>
        <taxon>Dothideomycetes</taxon>
        <taxon>Dothideomycetes incertae sedis</taxon>
        <taxon>Coniosporium</taxon>
    </lineage>
</organism>